<accession>A0A8J4FCE6</accession>
<feature type="region of interest" description="Disordered" evidence="1">
    <location>
        <begin position="316"/>
        <end position="364"/>
    </location>
</feature>
<dbReference type="SUPFAM" id="SSF56317">
    <property type="entry name" value="Carbon-nitrogen hydrolase"/>
    <property type="match status" value="1"/>
</dbReference>
<dbReference type="Proteomes" id="UP000747110">
    <property type="component" value="Unassembled WGS sequence"/>
</dbReference>
<evidence type="ECO:0000256" key="1">
    <source>
        <dbReference type="SAM" id="MobiDB-lite"/>
    </source>
</evidence>
<evidence type="ECO:0008006" key="4">
    <source>
        <dbReference type="Google" id="ProtNLM"/>
    </source>
</evidence>
<evidence type="ECO:0000313" key="3">
    <source>
        <dbReference type="Proteomes" id="UP000747110"/>
    </source>
</evidence>
<organism evidence="2 3">
    <name type="scientific">Volvox reticuliferus</name>
    <dbReference type="NCBI Taxonomy" id="1737510"/>
    <lineage>
        <taxon>Eukaryota</taxon>
        <taxon>Viridiplantae</taxon>
        <taxon>Chlorophyta</taxon>
        <taxon>core chlorophytes</taxon>
        <taxon>Chlorophyceae</taxon>
        <taxon>CS clade</taxon>
        <taxon>Chlamydomonadales</taxon>
        <taxon>Volvocaceae</taxon>
        <taxon>Volvox</taxon>
    </lineage>
</organism>
<keyword evidence="3" id="KW-1185">Reference proteome</keyword>
<dbReference type="Gene3D" id="3.60.110.10">
    <property type="entry name" value="Carbon-nitrogen hydrolase"/>
    <property type="match status" value="1"/>
</dbReference>
<feature type="region of interest" description="Disordered" evidence="1">
    <location>
        <begin position="153"/>
        <end position="174"/>
    </location>
</feature>
<dbReference type="EMBL" id="BNCP01000001">
    <property type="protein sequence ID" value="GIL69127.1"/>
    <property type="molecule type" value="Genomic_DNA"/>
</dbReference>
<proteinExistence type="predicted"/>
<comment type="caution">
    <text evidence="2">The sequence shown here is derived from an EMBL/GenBank/DDBJ whole genome shotgun (WGS) entry which is preliminary data.</text>
</comment>
<protein>
    <recommendedName>
        <fullName evidence="4">CN hydrolase domain-containing protein</fullName>
    </recommendedName>
</protein>
<gene>
    <name evidence="2" type="ORF">Vretifemale_117</name>
</gene>
<dbReference type="AlphaFoldDB" id="A0A8J4FCE6"/>
<dbReference type="InterPro" id="IPR036526">
    <property type="entry name" value="C-N_Hydrolase_sf"/>
</dbReference>
<feature type="region of interest" description="Disordered" evidence="1">
    <location>
        <begin position="275"/>
        <end position="294"/>
    </location>
</feature>
<evidence type="ECO:0000313" key="2">
    <source>
        <dbReference type="EMBL" id="GIL69127.1"/>
    </source>
</evidence>
<feature type="non-terminal residue" evidence="2">
    <location>
        <position position="364"/>
    </location>
</feature>
<reference evidence="2" key="1">
    <citation type="journal article" date="2021" name="Proc. Natl. Acad. Sci. U.S.A.">
        <title>Three genomes in the algal genus Volvox reveal the fate of a haploid sex-determining region after a transition to homothallism.</title>
        <authorList>
            <person name="Yamamoto K."/>
            <person name="Hamaji T."/>
            <person name="Kawai-Toyooka H."/>
            <person name="Matsuzaki R."/>
            <person name="Takahashi F."/>
            <person name="Nishimura Y."/>
            <person name="Kawachi M."/>
            <person name="Noguchi H."/>
            <person name="Minakuchi Y."/>
            <person name="Umen J.G."/>
            <person name="Toyoda A."/>
            <person name="Nozaki H."/>
        </authorList>
    </citation>
    <scope>NUCLEOTIDE SEQUENCE</scope>
    <source>
        <strain evidence="2">NIES-3786</strain>
    </source>
</reference>
<name>A0A8J4FCE6_9CHLO</name>
<sequence length="364" mass="41424">LSPLEYHTLVAVHNVKYQRKRVHEHLRANAYYDQLQLFLNINPKRSCNCSTYNRKNPISGTFRQRLPSHRPEHFHRVHPLLSHHLSRLSRMVRSVVLAATQFACSEDKQANSDKAEQLVRQAAAAGAQIILLQELFERQYWCQVQEKCPLERPRRSTSLGRPHSRTIHSSPGSPNWQRSSGWCCRYLSSSGPITPTSTASPWWTQTAAYWDGTVSPTFRMDQGTRRSSTLTRGTRASVCLTRSTAKWASPSVGTSGFRRRLVRWHCRALRSSCIPPRSDRSRRTRTRTPTRTGYARSWATQPLTWSLWWSPTASARSSCPGAAPPPTTEAASSRGRRAKCWHRWAPPSCSTGIPTRTPGRWRAS</sequence>
<dbReference type="OrthoDB" id="412018at2759"/>